<dbReference type="SUPFAM" id="SSF56112">
    <property type="entry name" value="Protein kinase-like (PK-like)"/>
    <property type="match status" value="1"/>
</dbReference>
<keyword evidence="8" id="KW-0418">Kinase</keyword>
<accession>A0AAV6Z0X9</accession>
<dbReference type="InterPro" id="IPR000719">
    <property type="entry name" value="Prot_kinase_dom"/>
</dbReference>
<dbReference type="InterPro" id="IPR001245">
    <property type="entry name" value="Ser-Thr/Tyr_kinase_cat_dom"/>
</dbReference>
<comment type="caution">
    <text evidence="18">The sequence shown here is derived from an EMBL/GenBank/DDBJ whole genome shotgun (WGS) entry which is preliminary data.</text>
</comment>
<dbReference type="Pfam" id="PF07714">
    <property type="entry name" value="PK_Tyr_Ser-Thr"/>
    <property type="match status" value="1"/>
</dbReference>
<organism evidence="18 19">
    <name type="scientific">Engystomops pustulosus</name>
    <name type="common">Tungara frog</name>
    <name type="synonym">Physalaemus pustulosus</name>
    <dbReference type="NCBI Taxonomy" id="76066"/>
    <lineage>
        <taxon>Eukaryota</taxon>
        <taxon>Metazoa</taxon>
        <taxon>Chordata</taxon>
        <taxon>Craniata</taxon>
        <taxon>Vertebrata</taxon>
        <taxon>Euteleostomi</taxon>
        <taxon>Amphibia</taxon>
        <taxon>Batrachia</taxon>
        <taxon>Anura</taxon>
        <taxon>Neobatrachia</taxon>
        <taxon>Hyloidea</taxon>
        <taxon>Leptodactylidae</taxon>
        <taxon>Leiuperinae</taxon>
        <taxon>Engystomops</taxon>
    </lineage>
</organism>
<evidence type="ECO:0000256" key="8">
    <source>
        <dbReference type="ARBA" id="ARBA00022777"/>
    </source>
</evidence>
<dbReference type="GO" id="GO:0043235">
    <property type="term" value="C:receptor complex"/>
    <property type="evidence" value="ECO:0007669"/>
    <property type="project" value="TreeGrafter"/>
</dbReference>
<keyword evidence="10" id="KW-1133">Transmembrane helix</keyword>
<keyword evidence="4" id="KW-0808">Transferase</keyword>
<evidence type="ECO:0000259" key="17">
    <source>
        <dbReference type="PROSITE" id="PS50011"/>
    </source>
</evidence>
<dbReference type="SMART" id="SM00219">
    <property type="entry name" value="TyrKc"/>
    <property type="match status" value="1"/>
</dbReference>
<dbReference type="InterPro" id="IPR020635">
    <property type="entry name" value="Tyr_kinase_cat_dom"/>
</dbReference>
<dbReference type="GO" id="GO:0005524">
    <property type="term" value="F:ATP binding"/>
    <property type="evidence" value="ECO:0007669"/>
    <property type="project" value="UniProtKB-KW"/>
</dbReference>
<evidence type="ECO:0000256" key="7">
    <source>
        <dbReference type="ARBA" id="ARBA00022741"/>
    </source>
</evidence>
<dbReference type="InterPro" id="IPR011009">
    <property type="entry name" value="Kinase-like_dom_sf"/>
</dbReference>
<evidence type="ECO:0000313" key="18">
    <source>
        <dbReference type="EMBL" id="KAG8539991.1"/>
    </source>
</evidence>
<evidence type="ECO:0000256" key="2">
    <source>
        <dbReference type="ARBA" id="ARBA00011902"/>
    </source>
</evidence>
<keyword evidence="14" id="KW-0675">Receptor</keyword>
<dbReference type="PANTHER" id="PTHR24416:SF356">
    <property type="entry name" value="RECEPTOR-TYPE TYROSINE-PROTEIN KINASE FLT3"/>
    <property type="match status" value="1"/>
</dbReference>
<evidence type="ECO:0000256" key="1">
    <source>
        <dbReference type="ARBA" id="ARBA00004479"/>
    </source>
</evidence>
<keyword evidence="6" id="KW-0732">Signal</keyword>
<evidence type="ECO:0000256" key="6">
    <source>
        <dbReference type="ARBA" id="ARBA00022729"/>
    </source>
</evidence>
<keyword evidence="11" id="KW-0472">Membrane</keyword>
<feature type="domain" description="Protein kinase" evidence="17">
    <location>
        <begin position="1"/>
        <end position="151"/>
    </location>
</feature>
<dbReference type="Proteomes" id="UP000824782">
    <property type="component" value="Unassembled WGS sequence"/>
</dbReference>
<protein>
    <recommendedName>
        <fullName evidence="2">receptor protein-tyrosine kinase</fullName>
        <ecNumber evidence="2">2.7.10.1</ecNumber>
    </recommendedName>
</protein>
<dbReference type="EMBL" id="WNYA01012016">
    <property type="protein sequence ID" value="KAG8539991.1"/>
    <property type="molecule type" value="Genomic_DNA"/>
</dbReference>
<evidence type="ECO:0000256" key="4">
    <source>
        <dbReference type="ARBA" id="ARBA00022679"/>
    </source>
</evidence>
<keyword evidence="7" id="KW-0547">Nucleotide-binding</keyword>
<dbReference type="GO" id="GO:0030183">
    <property type="term" value="P:B cell differentiation"/>
    <property type="evidence" value="ECO:0007669"/>
    <property type="project" value="TreeGrafter"/>
</dbReference>
<dbReference type="GO" id="GO:0005886">
    <property type="term" value="C:plasma membrane"/>
    <property type="evidence" value="ECO:0007669"/>
    <property type="project" value="TreeGrafter"/>
</dbReference>
<evidence type="ECO:0000256" key="15">
    <source>
        <dbReference type="ARBA" id="ARBA00023180"/>
    </source>
</evidence>
<keyword evidence="3" id="KW-0597">Phosphoprotein</keyword>
<dbReference type="InterPro" id="IPR008266">
    <property type="entry name" value="Tyr_kinase_AS"/>
</dbReference>
<keyword evidence="19" id="KW-1185">Reference proteome</keyword>
<evidence type="ECO:0000256" key="3">
    <source>
        <dbReference type="ARBA" id="ARBA00022553"/>
    </source>
</evidence>
<evidence type="ECO:0000256" key="12">
    <source>
        <dbReference type="ARBA" id="ARBA00023137"/>
    </source>
</evidence>
<feature type="non-terminal residue" evidence="18">
    <location>
        <position position="151"/>
    </location>
</feature>
<evidence type="ECO:0000256" key="13">
    <source>
        <dbReference type="ARBA" id="ARBA00023157"/>
    </source>
</evidence>
<dbReference type="PROSITE" id="PS50011">
    <property type="entry name" value="PROTEIN_KINASE_DOM"/>
    <property type="match status" value="1"/>
</dbReference>
<evidence type="ECO:0000256" key="10">
    <source>
        <dbReference type="ARBA" id="ARBA00022989"/>
    </source>
</evidence>
<evidence type="ECO:0000313" key="19">
    <source>
        <dbReference type="Proteomes" id="UP000824782"/>
    </source>
</evidence>
<dbReference type="InterPro" id="IPR050122">
    <property type="entry name" value="RTK"/>
</dbReference>
<evidence type="ECO:0000256" key="5">
    <source>
        <dbReference type="ARBA" id="ARBA00022692"/>
    </source>
</evidence>
<keyword evidence="5" id="KW-0812">Transmembrane</keyword>
<dbReference type="EC" id="2.7.10.1" evidence="2"/>
<dbReference type="AlphaFoldDB" id="A0AAV6Z0X9"/>
<reference evidence="18" key="1">
    <citation type="thesis" date="2020" institute="ProQuest LLC" country="789 East Eisenhower Parkway, Ann Arbor, MI, USA">
        <title>Comparative Genomics and Chromosome Evolution.</title>
        <authorList>
            <person name="Mudd A.B."/>
        </authorList>
    </citation>
    <scope>NUCLEOTIDE SEQUENCE</scope>
    <source>
        <strain evidence="18">237g6f4</strain>
        <tissue evidence="18">Blood</tissue>
    </source>
</reference>
<name>A0AAV6Z0X9_ENGPU</name>
<comment type="subcellular location">
    <subcellularLocation>
        <location evidence="1">Membrane</location>
        <topology evidence="1">Single-pass type I membrane protein</topology>
    </subcellularLocation>
</comment>
<keyword evidence="12" id="KW-0829">Tyrosine-protein kinase</keyword>
<dbReference type="PRINTS" id="PR00109">
    <property type="entry name" value="TYRKINASE"/>
</dbReference>
<dbReference type="GO" id="GO:0004714">
    <property type="term" value="F:transmembrane receptor protein tyrosine kinase activity"/>
    <property type="evidence" value="ECO:0007669"/>
    <property type="project" value="UniProtKB-EC"/>
</dbReference>
<keyword evidence="9" id="KW-0067">ATP-binding</keyword>
<evidence type="ECO:0000256" key="11">
    <source>
        <dbReference type="ARBA" id="ARBA00023136"/>
    </source>
</evidence>
<dbReference type="PROSITE" id="PS00109">
    <property type="entry name" value="PROTEIN_KINASE_TYR"/>
    <property type="match status" value="1"/>
</dbReference>
<dbReference type="PANTHER" id="PTHR24416">
    <property type="entry name" value="TYROSINE-PROTEIN KINASE RECEPTOR"/>
    <property type="match status" value="1"/>
</dbReference>
<evidence type="ECO:0000256" key="16">
    <source>
        <dbReference type="ARBA" id="ARBA00023319"/>
    </source>
</evidence>
<dbReference type="GO" id="GO:0019838">
    <property type="term" value="F:growth factor binding"/>
    <property type="evidence" value="ECO:0007669"/>
    <property type="project" value="TreeGrafter"/>
</dbReference>
<keyword evidence="16" id="KW-0393">Immunoglobulin domain</keyword>
<keyword evidence="13" id="KW-1015">Disulfide bond</keyword>
<dbReference type="Gene3D" id="1.10.510.10">
    <property type="entry name" value="Transferase(Phosphotransferase) domain 1"/>
    <property type="match status" value="1"/>
</dbReference>
<gene>
    <name evidence="18" type="ORF">GDO81_020016</name>
</gene>
<dbReference type="GO" id="GO:0019221">
    <property type="term" value="P:cytokine-mediated signaling pathway"/>
    <property type="evidence" value="ECO:0007669"/>
    <property type="project" value="TreeGrafter"/>
</dbReference>
<dbReference type="FunFam" id="1.10.510.10:FF:000426">
    <property type="entry name" value="Receptor-type tyrosine-protein kinase FLT3"/>
    <property type="match status" value="1"/>
</dbReference>
<dbReference type="GO" id="GO:0007169">
    <property type="term" value="P:cell surface receptor protein tyrosine kinase signaling pathway"/>
    <property type="evidence" value="ECO:0007669"/>
    <property type="project" value="TreeGrafter"/>
</dbReference>
<keyword evidence="15" id="KW-0325">Glycoprotein</keyword>
<proteinExistence type="predicted"/>
<evidence type="ECO:0000256" key="14">
    <source>
        <dbReference type="ARBA" id="ARBA00023170"/>
    </source>
</evidence>
<sequence length="151" mass="17451">MKYQNIRKYDEEELKILTFEDLLSFSYQVAKGMEFLESKSCIHRDLAARNILINKGKVAKICDFGLARDIVNDSNYVVKGNARLPVKWMAPESIFDGIYTIKSDVWSYGILLWEIFSLGINPYPGIPVDAKFYKLLQNGFKMDQPFYATDE</sequence>
<evidence type="ECO:0000256" key="9">
    <source>
        <dbReference type="ARBA" id="ARBA00022840"/>
    </source>
</evidence>